<reference evidence="8" key="1">
    <citation type="journal article" date="2001" name="Int. J. Syst. Evol. Microbiol.">
        <title>Methanofollis aquaemaris sp. nov., a methanogen isolated from an aquaculture fish pond.</title>
        <authorList>
            <person name="Lai M.C."/>
            <person name="Chen S.C."/>
        </authorList>
    </citation>
    <scope>NUCLEOTIDE SEQUENCE</scope>
    <source>
        <strain evidence="8">N2F9704</strain>
    </source>
</reference>
<feature type="binding site" evidence="6">
    <location>
        <position position="71"/>
    </location>
    <ligand>
        <name>[4Fe-4S] cluster</name>
        <dbReference type="ChEBI" id="CHEBI:49883"/>
        <note>4Fe-4S-S-AdoMet</note>
    </ligand>
</feature>
<dbReference type="GO" id="GO:0046872">
    <property type="term" value="F:metal ion binding"/>
    <property type="evidence" value="ECO:0007669"/>
    <property type="project" value="UniProtKB-KW"/>
</dbReference>
<dbReference type="InterPro" id="IPR016431">
    <property type="entry name" value="Pyrv-formate_lyase-activ_prd"/>
</dbReference>
<evidence type="ECO:0000256" key="3">
    <source>
        <dbReference type="ARBA" id="ARBA00022723"/>
    </source>
</evidence>
<evidence type="ECO:0000313" key="9">
    <source>
        <dbReference type="Proteomes" id="UP001042704"/>
    </source>
</evidence>
<name>A0A8A3S7N2_9EURY</name>
<sequence length="335" mass="37028">MHTMRCHYCDQGCNLDEGKTGICGTYHLSEGRVLERFPYRWSSYFASHIESLPFFHAYPGSRALLVGTAGCNASCRYCSNAYVARTDPATFRYFQMEPEALVRKARLASCHSIIFGINEPTVSFPSFRDLALAAHAAGLQAGCLTNGCMTGTVAEEMAQVCDFVNLSVKSLSEEFYRDYIGIDAAKTVLRNLKTLAAGCHVEVTTPIIQSVNDIEIPEIAAFIRSIDSNIPWHVFRLLPEYEMKDERYPDIEEITSLLTGACKHLPYIYFSNFAGSQWTDTRCPSCGRAVITRISPGGCGAKLTGYHLDGDRCPTCGTKIPVLGGHRPWDQEGTA</sequence>
<dbReference type="SFLD" id="SFLDG01101">
    <property type="entry name" value="Uncharacterised_Radical_SAM_Su"/>
    <property type="match status" value="1"/>
</dbReference>
<evidence type="ECO:0000259" key="7">
    <source>
        <dbReference type="PROSITE" id="PS51918"/>
    </source>
</evidence>
<evidence type="ECO:0000256" key="1">
    <source>
        <dbReference type="ARBA" id="ARBA00022485"/>
    </source>
</evidence>
<keyword evidence="9" id="KW-1185">Reference proteome</keyword>
<evidence type="ECO:0000313" key="8">
    <source>
        <dbReference type="EMBL" id="QSZ67690.1"/>
    </source>
</evidence>
<dbReference type="PROSITE" id="PS51918">
    <property type="entry name" value="RADICAL_SAM"/>
    <property type="match status" value="1"/>
</dbReference>
<keyword evidence="2 6" id="KW-0949">S-adenosyl-L-methionine</keyword>
<dbReference type="InterPro" id="IPR007197">
    <property type="entry name" value="rSAM"/>
</dbReference>
<evidence type="ECO:0000256" key="5">
    <source>
        <dbReference type="ARBA" id="ARBA00023014"/>
    </source>
</evidence>
<gene>
    <name evidence="8" type="ORF">RJ40_09305</name>
</gene>
<accession>A0A8A3S7N2</accession>
<evidence type="ECO:0000256" key="4">
    <source>
        <dbReference type="ARBA" id="ARBA00023004"/>
    </source>
</evidence>
<dbReference type="PANTHER" id="PTHR30352">
    <property type="entry name" value="PYRUVATE FORMATE-LYASE-ACTIVATING ENZYME"/>
    <property type="match status" value="1"/>
</dbReference>
<dbReference type="SUPFAM" id="SSF102114">
    <property type="entry name" value="Radical SAM enzymes"/>
    <property type="match status" value="1"/>
</dbReference>
<dbReference type="GO" id="GO:0051539">
    <property type="term" value="F:4 iron, 4 sulfur cluster binding"/>
    <property type="evidence" value="ECO:0007669"/>
    <property type="project" value="UniProtKB-KW"/>
</dbReference>
<dbReference type="Proteomes" id="UP001042704">
    <property type="component" value="Chromosome"/>
</dbReference>
<evidence type="ECO:0000256" key="2">
    <source>
        <dbReference type="ARBA" id="ARBA00022691"/>
    </source>
</evidence>
<dbReference type="AlphaFoldDB" id="A0A8A3S7N2"/>
<dbReference type="SFLD" id="SFLDG01067">
    <property type="entry name" value="SPASM/twitch_domain_containing"/>
    <property type="match status" value="1"/>
</dbReference>
<organism evidence="8 9">
    <name type="scientific">Methanofollis aquaemaris</name>
    <dbReference type="NCBI Taxonomy" id="126734"/>
    <lineage>
        <taxon>Archaea</taxon>
        <taxon>Methanobacteriati</taxon>
        <taxon>Methanobacteriota</taxon>
        <taxon>Stenosarchaea group</taxon>
        <taxon>Methanomicrobia</taxon>
        <taxon>Methanomicrobiales</taxon>
        <taxon>Methanomicrobiaceae</taxon>
        <taxon>Methanofollis</taxon>
    </lineage>
</organism>
<feature type="domain" description="Radical SAM core" evidence="7">
    <location>
        <begin position="56"/>
        <end position="276"/>
    </location>
</feature>
<proteinExistence type="predicted"/>
<dbReference type="GO" id="GO:0003824">
    <property type="term" value="F:catalytic activity"/>
    <property type="evidence" value="ECO:0007669"/>
    <property type="project" value="InterPro"/>
</dbReference>
<dbReference type="EMBL" id="CP036172">
    <property type="protein sequence ID" value="QSZ67690.1"/>
    <property type="molecule type" value="Genomic_DNA"/>
</dbReference>
<comment type="cofactor">
    <cofactor evidence="6">
        <name>[4Fe-4S] cluster</name>
        <dbReference type="ChEBI" id="CHEBI:49883"/>
    </cofactor>
    <text evidence="6">Binds 1 [4Fe-4S] cluster. The cluster is coordinated with 3 cysteines and an exchangeable S-adenosyl-L-methionine.</text>
</comment>
<reference evidence="8" key="2">
    <citation type="submission" date="2019-02" db="EMBL/GenBank/DDBJ databases">
        <authorList>
            <person name="Chen S.-C."/>
            <person name="Chien H.-H."/>
            <person name="Lai M.-C."/>
        </authorList>
    </citation>
    <scope>NUCLEOTIDE SEQUENCE</scope>
    <source>
        <strain evidence="8">N2F9704</strain>
    </source>
</reference>
<dbReference type="InterPro" id="IPR058240">
    <property type="entry name" value="rSAM_sf"/>
</dbReference>
<evidence type="ECO:0000256" key="6">
    <source>
        <dbReference type="PIRSR" id="PIRSR004869-50"/>
    </source>
</evidence>
<dbReference type="PANTHER" id="PTHR30352:SF5">
    <property type="entry name" value="PYRUVATE FORMATE-LYASE 1-ACTIVATING ENZYME"/>
    <property type="match status" value="1"/>
</dbReference>
<dbReference type="Gene3D" id="3.20.20.70">
    <property type="entry name" value="Aldolase class I"/>
    <property type="match status" value="1"/>
</dbReference>
<dbReference type="SFLD" id="SFLDS00029">
    <property type="entry name" value="Radical_SAM"/>
    <property type="match status" value="1"/>
</dbReference>
<keyword evidence="1" id="KW-0004">4Fe-4S</keyword>
<keyword evidence="4 6" id="KW-0408">Iron</keyword>
<keyword evidence="3 6" id="KW-0479">Metal-binding</keyword>
<dbReference type="InterPro" id="IPR013785">
    <property type="entry name" value="Aldolase_TIM"/>
</dbReference>
<dbReference type="KEGG" id="maqe:RJ40_09305"/>
<feature type="binding site" evidence="6">
    <location>
        <position position="75"/>
    </location>
    <ligand>
        <name>[4Fe-4S] cluster</name>
        <dbReference type="ChEBI" id="CHEBI:49883"/>
        <note>4Fe-4S-S-AdoMet</note>
    </ligand>
</feature>
<protein>
    <submittedName>
        <fullName evidence="8">Radical SAM protein</fullName>
    </submittedName>
</protein>
<dbReference type="InterPro" id="IPR034457">
    <property type="entry name" value="Organic_radical-activating"/>
</dbReference>
<keyword evidence="5 6" id="KW-0411">Iron-sulfur</keyword>
<dbReference type="Pfam" id="PF04055">
    <property type="entry name" value="Radical_SAM"/>
    <property type="match status" value="1"/>
</dbReference>
<dbReference type="InterPro" id="IPR027596">
    <property type="entry name" value="AmmeMemoSam_rS"/>
</dbReference>
<feature type="binding site" evidence="6">
    <location>
        <position position="78"/>
    </location>
    <ligand>
        <name>[4Fe-4S] cluster</name>
        <dbReference type="ChEBI" id="CHEBI:49883"/>
        <note>4Fe-4S-S-AdoMet</note>
    </ligand>
</feature>
<dbReference type="PIRSF" id="PIRSF004869">
    <property type="entry name" value="PflX_prd"/>
    <property type="match status" value="1"/>
</dbReference>